<sequence>MTSSDKTATYKPLNRDQMAWRAAQDLQEGAYVNLGIGMPTRAASYVPDGREVIFHSENGILGLGPKPEPGTEDENLIDAGKNYTTLIKGGVFMHHADAFLMIRGKHLDVSLLGAFEVSEAGDLANWTTEDPSFPPGVGGAMDLAVGAKEIRVIMDHTDKGGKPRILKTCRLPLTAPGCVKRIYTNLAVIDVTEQGLFVREMVEGMTLEQLQALTEPKLQLANNWQSLTPPAMAA</sequence>
<dbReference type="InterPro" id="IPR004165">
    <property type="entry name" value="CoA_trans_fam_I"/>
</dbReference>
<dbReference type="Gene3D" id="3.40.1080.10">
    <property type="entry name" value="Glutaconate Coenzyme A-transferase"/>
    <property type="match status" value="1"/>
</dbReference>
<accession>A0A163XF81</accession>
<protein>
    <submittedName>
        <fullName evidence="3">3-oxoadipate CoA-transferase</fullName>
    </submittedName>
</protein>
<dbReference type="SUPFAM" id="SSF100950">
    <property type="entry name" value="NagB/RpiA/CoA transferase-like"/>
    <property type="match status" value="1"/>
</dbReference>
<dbReference type="STRING" id="943830.A4A58_16450"/>
<gene>
    <name evidence="3" type="ORF">A4A58_16450</name>
</gene>
<dbReference type="Pfam" id="PF01144">
    <property type="entry name" value="CoA_trans"/>
    <property type="match status" value="1"/>
</dbReference>
<reference evidence="3 4" key="1">
    <citation type="submission" date="2016-03" db="EMBL/GenBank/DDBJ databases">
        <title>Microsymbionts genomes from the relict species Vavilovia formosa (Stev.) Fed.</title>
        <authorList>
            <person name="Kopat V."/>
            <person name="Chirak E."/>
            <person name="Kimeklis A."/>
            <person name="Andronov E."/>
        </authorList>
    </citation>
    <scope>NUCLEOTIDE SEQUENCE [LARGE SCALE GENOMIC DNA]</scope>
    <source>
        <strain evidence="3 4">Vaf07</strain>
    </source>
</reference>
<dbReference type="InterPro" id="IPR037171">
    <property type="entry name" value="NagB/RpiA_transferase-like"/>
</dbReference>
<evidence type="ECO:0000256" key="2">
    <source>
        <dbReference type="ARBA" id="ARBA00022679"/>
    </source>
</evidence>
<dbReference type="RefSeq" id="WP_068737627.1">
    <property type="nucleotide sequence ID" value="NZ_LVYV01000054.1"/>
</dbReference>
<keyword evidence="4" id="KW-1185">Reference proteome</keyword>
<evidence type="ECO:0000256" key="1">
    <source>
        <dbReference type="ARBA" id="ARBA00007047"/>
    </source>
</evidence>
<dbReference type="InterPro" id="IPR012791">
    <property type="entry name" value="3-oxoacid_CoA-transf_B"/>
</dbReference>
<dbReference type="InterPro" id="IPR004164">
    <property type="entry name" value="CoA_transf_AS"/>
</dbReference>
<dbReference type="PANTHER" id="PTHR13707:SF57">
    <property type="entry name" value="SUCCINYL-COA:3-KETOACID COENZYME A TRANSFERASE SUBUNIT B-RELATED"/>
    <property type="match status" value="1"/>
</dbReference>
<dbReference type="PROSITE" id="PS01274">
    <property type="entry name" value="COA_TRANSF_2"/>
    <property type="match status" value="1"/>
</dbReference>
<dbReference type="PANTHER" id="PTHR13707">
    <property type="entry name" value="KETOACID-COENZYME A TRANSFERASE"/>
    <property type="match status" value="1"/>
</dbReference>
<name>A0A163XF81_9BRAD</name>
<dbReference type="EMBL" id="LVYV01000054">
    <property type="protein sequence ID" value="KZD20837.1"/>
    <property type="molecule type" value="Genomic_DNA"/>
</dbReference>
<evidence type="ECO:0000313" key="4">
    <source>
        <dbReference type="Proteomes" id="UP000076574"/>
    </source>
</evidence>
<dbReference type="SMART" id="SM00882">
    <property type="entry name" value="CoA_trans"/>
    <property type="match status" value="1"/>
</dbReference>
<dbReference type="AlphaFoldDB" id="A0A163XF81"/>
<keyword evidence="2 3" id="KW-0808">Transferase</keyword>
<dbReference type="GO" id="GO:0008410">
    <property type="term" value="F:CoA-transferase activity"/>
    <property type="evidence" value="ECO:0007669"/>
    <property type="project" value="InterPro"/>
</dbReference>
<dbReference type="Proteomes" id="UP000076574">
    <property type="component" value="Unassembled WGS sequence"/>
</dbReference>
<dbReference type="NCBIfam" id="TIGR02428">
    <property type="entry name" value="pcaJ_scoB_fam"/>
    <property type="match status" value="1"/>
</dbReference>
<organism evidence="3 4">
    <name type="scientific">Tardiphaga robiniae</name>
    <dbReference type="NCBI Taxonomy" id="943830"/>
    <lineage>
        <taxon>Bacteria</taxon>
        <taxon>Pseudomonadati</taxon>
        <taxon>Pseudomonadota</taxon>
        <taxon>Alphaproteobacteria</taxon>
        <taxon>Hyphomicrobiales</taxon>
        <taxon>Nitrobacteraceae</taxon>
        <taxon>Tardiphaga</taxon>
    </lineage>
</organism>
<comment type="similarity">
    <text evidence="1">Belongs to the 3-oxoacid CoA-transferase subunit B family.</text>
</comment>
<proteinExistence type="inferred from homology"/>
<comment type="caution">
    <text evidence="3">The sequence shown here is derived from an EMBL/GenBank/DDBJ whole genome shotgun (WGS) entry which is preliminary data.</text>
</comment>
<evidence type="ECO:0000313" key="3">
    <source>
        <dbReference type="EMBL" id="KZD20837.1"/>
    </source>
</evidence>